<evidence type="ECO:0000256" key="6">
    <source>
        <dbReference type="ARBA" id="ARBA00023136"/>
    </source>
</evidence>
<dbReference type="InterPro" id="IPR011701">
    <property type="entry name" value="MFS"/>
</dbReference>
<feature type="transmembrane region" description="Helical" evidence="7">
    <location>
        <begin position="336"/>
        <end position="354"/>
    </location>
</feature>
<protein>
    <recommendedName>
        <fullName evidence="8">Major facilitator superfamily (MFS) profile domain-containing protein</fullName>
    </recommendedName>
</protein>
<dbReference type="CDD" id="cd06173">
    <property type="entry name" value="MFS_MefA_like"/>
    <property type="match status" value="1"/>
</dbReference>
<feature type="transmembrane region" description="Helical" evidence="7">
    <location>
        <begin position="240"/>
        <end position="265"/>
    </location>
</feature>
<dbReference type="AlphaFoldDB" id="A0A0R1XYJ9"/>
<evidence type="ECO:0000256" key="7">
    <source>
        <dbReference type="SAM" id="Phobius"/>
    </source>
</evidence>
<keyword evidence="4 7" id="KW-0812">Transmembrane</keyword>
<feature type="transmembrane region" description="Helical" evidence="7">
    <location>
        <begin position="272"/>
        <end position="288"/>
    </location>
</feature>
<comment type="subcellular location">
    <subcellularLocation>
        <location evidence="1">Cell membrane</location>
        <topology evidence="1">Multi-pass membrane protein</topology>
    </subcellularLocation>
</comment>
<dbReference type="InterPro" id="IPR036259">
    <property type="entry name" value="MFS_trans_sf"/>
</dbReference>
<dbReference type="PANTHER" id="PTHR23513:SF6">
    <property type="entry name" value="MAJOR FACILITATOR SUPERFAMILY ASSOCIATED DOMAIN-CONTAINING PROTEIN"/>
    <property type="match status" value="1"/>
</dbReference>
<name>A0A0R1XYJ9_9LACO</name>
<comment type="caution">
    <text evidence="9">The sequence shown here is derived from an EMBL/GenBank/DDBJ whole genome shotgun (WGS) entry which is preliminary data.</text>
</comment>
<feature type="transmembrane region" description="Helical" evidence="7">
    <location>
        <begin position="154"/>
        <end position="174"/>
    </location>
</feature>
<keyword evidence="10" id="KW-1185">Reference proteome</keyword>
<dbReference type="PATRIC" id="fig|1423734.3.peg.1973"/>
<evidence type="ECO:0000256" key="3">
    <source>
        <dbReference type="ARBA" id="ARBA00022475"/>
    </source>
</evidence>
<dbReference type="Proteomes" id="UP000051236">
    <property type="component" value="Unassembled WGS sequence"/>
</dbReference>
<evidence type="ECO:0000256" key="5">
    <source>
        <dbReference type="ARBA" id="ARBA00022989"/>
    </source>
</evidence>
<dbReference type="eggNOG" id="COG2211">
    <property type="taxonomic scope" value="Bacteria"/>
</dbReference>
<dbReference type="STRING" id="1423734.FC83_GL001950"/>
<evidence type="ECO:0000313" key="10">
    <source>
        <dbReference type="Proteomes" id="UP000051236"/>
    </source>
</evidence>
<accession>A0A0R1XYJ9</accession>
<feature type="transmembrane region" description="Helical" evidence="7">
    <location>
        <begin position="208"/>
        <end position="228"/>
    </location>
</feature>
<keyword evidence="2" id="KW-0813">Transport</keyword>
<dbReference type="Gene3D" id="1.20.1250.20">
    <property type="entry name" value="MFS general substrate transporter like domains"/>
    <property type="match status" value="2"/>
</dbReference>
<evidence type="ECO:0000256" key="2">
    <source>
        <dbReference type="ARBA" id="ARBA00022448"/>
    </source>
</evidence>
<evidence type="ECO:0000313" key="9">
    <source>
        <dbReference type="EMBL" id="KRM34813.1"/>
    </source>
</evidence>
<dbReference type="Pfam" id="PF07690">
    <property type="entry name" value="MFS_1"/>
    <property type="match status" value="1"/>
</dbReference>
<evidence type="ECO:0000259" key="8">
    <source>
        <dbReference type="PROSITE" id="PS50850"/>
    </source>
</evidence>
<dbReference type="EMBL" id="AZGA01000020">
    <property type="protein sequence ID" value="KRM34813.1"/>
    <property type="molecule type" value="Genomic_DNA"/>
</dbReference>
<feature type="transmembrane region" description="Helical" evidence="7">
    <location>
        <begin position="360"/>
        <end position="385"/>
    </location>
</feature>
<organism evidence="9 10">
    <name type="scientific">Agrilactobacillus composti DSM 18527 = JCM 14202</name>
    <dbReference type="NCBI Taxonomy" id="1423734"/>
    <lineage>
        <taxon>Bacteria</taxon>
        <taxon>Bacillati</taxon>
        <taxon>Bacillota</taxon>
        <taxon>Bacilli</taxon>
        <taxon>Lactobacillales</taxon>
        <taxon>Lactobacillaceae</taxon>
        <taxon>Agrilactobacillus</taxon>
    </lineage>
</organism>
<feature type="transmembrane region" description="Helical" evidence="7">
    <location>
        <begin position="294"/>
        <end position="315"/>
    </location>
</feature>
<dbReference type="GO" id="GO:0022857">
    <property type="term" value="F:transmembrane transporter activity"/>
    <property type="evidence" value="ECO:0007669"/>
    <property type="project" value="InterPro"/>
</dbReference>
<evidence type="ECO:0000256" key="1">
    <source>
        <dbReference type="ARBA" id="ARBA00004651"/>
    </source>
</evidence>
<feature type="transmembrane region" description="Helical" evidence="7">
    <location>
        <begin position="29"/>
        <end position="50"/>
    </location>
</feature>
<sequence length="394" mass="43468">MIGTFVSNIGNGMFSLIVSKVLYDKTGSVTAFGIVIIVQNIASLLLNIVAGYSADRFSTRRVSMIADFLQGLLILSGAILLRFGDQIIVLMTVMVLVNFVLPFFRAANFKIIPELNRGETKLISLNGFRSSLNQSGQLIGVALAAPLIFMHWTIAALVINATSFFISCFCTSRLKLKQANTPTKLGKVGNLYRSWVDIIRTLFLDKQLLLLLIFTIFDYISVSFVNLMEIKYATVTLHNAALLSLLDGAFAVGAMSAFLLINIWFSRVRFHTIAWVGLLIQGLMFIALCIFNDLVIAAIVMFIIGVFNGCSVSIFQTELHKIFKDNDRGRISSFRDVLVSIGTIIVIPVASRALNLDLNFGLIVFGVFLIVIAVFLVVVCIKGLFSVNIEDDKH</sequence>
<dbReference type="GO" id="GO:0005886">
    <property type="term" value="C:plasma membrane"/>
    <property type="evidence" value="ECO:0007669"/>
    <property type="project" value="UniProtKB-SubCell"/>
</dbReference>
<keyword evidence="3" id="KW-1003">Cell membrane</keyword>
<gene>
    <name evidence="9" type="ORF">FC83_GL001950</name>
</gene>
<keyword evidence="5 7" id="KW-1133">Transmembrane helix</keyword>
<dbReference type="PROSITE" id="PS50850">
    <property type="entry name" value="MFS"/>
    <property type="match status" value="1"/>
</dbReference>
<dbReference type="PANTHER" id="PTHR23513">
    <property type="entry name" value="INTEGRAL MEMBRANE EFFLUX PROTEIN-RELATED"/>
    <property type="match status" value="1"/>
</dbReference>
<proteinExistence type="predicted"/>
<evidence type="ECO:0000256" key="4">
    <source>
        <dbReference type="ARBA" id="ARBA00022692"/>
    </source>
</evidence>
<dbReference type="InterPro" id="IPR020846">
    <property type="entry name" value="MFS_dom"/>
</dbReference>
<dbReference type="SUPFAM" id="SSF103473">
    <property type="entry name" value="MFS general substrate transporter"/>
    <property type="match status" value="1"/>
</dbReference>
<reference evidence="9 10" key="1">
    <citation type="journal article" date="2015" name="Genome Announc.">
        <title>Expanding the biotechnology potential of lactobacilli through comparative genomics of 213 strains and associated genera.</title>
        <authorList>
            <person name="Sun Z."/>
            <person name="Harris H.M."/>
            <person name="McCann A."/>
            <person name="Guo C."/>
            <person name="Argimon S."/>
            <person name="Zhang W."/>
            <person name="Yang X."/>
            <person name="Jeffery I.B."/>
            <person name="Cooney J.C."/>
            <person name="Kagawa T.F."/>
            <person name="Liu W."/>
            <person name="Song Y."/>
            <person name="Salvetti E."/>
            <person name="Wrobel A."/>
            <person name="Rasinkangas P."/>
            <person name="Parkhill J."/>
            <person name="Rea M.C."/>
            <person name="O'Sullivan O."/>
            <person name="Ritari J."/>
            <person name="Douillard F.P."/>
            <person name="Paul Ross R."/>
            <person name="Yang R."/>
            <person name="Briner A.E."/>
            <person name="Felis G.E."/>
            <person name="de Vos W.M."/>
            <person name="Barrangou R."/>
            <person name="Klaenhammer T.R."/>
            <person name="Caufield P.W."/>
            <person name="Cui Y."/>
            <person name="Zhang H."/>
            <person name="O'Toole P.W."/>
        </authorList>
    </citation>
    <scope>NUCLEOTIDE SEQUENCE [LARGE SCALE GENOMIC DNA]</scope>
    <source>
        <strain evidence="9 10">DSM 18527</strain>
    </source>
</reference>
<keyword evidence="6 7" id="KW-0472">Membrane</keyword>
<feature type="domain" description="Major facilitator superfamily (MFS) profile" evidence="8">
    <location>
        <begin position="1"/>
        <end position="390"/>
    </location>
</feature>